<evidence type="ECO:0000256" key="5">
    <source>
        <dbReference type="ARBA" id="ARBA00022840"/>
    </source>
</evidence>
<name>A0AAP0CYQ3_9ASTR</name>
<keyword evidence="2" id="KW-0808">Transferase</keyword>
<dbReference type="InterPro" id="IPR000719">
    <property type="entry name" value="Prot_kinase_dom"/>
</dbReference>
<evidence type="ECO:0000256" key="2">
    <source>
        <dbReference type="ARBA" id="ARBA00022679"/>
    </source>
</evidence>
<evidence type="ECO:0000256" key="7">
    <source>
        <dbReference type="SAM" id="SignalP"/>
    </source>
</evidence>
<dbReference type="AlphaFoldDB" id="A0AAP0CYQ3"/>
<organism evidence="9 10">
    <name type="scientific">Deinandra increscens subsp. villosa</name>
    <dbReference type="NCBI Taxonomy" id="3103831"/>
    <lineage>
        <taxon>Eukaryota</taxon>
        <taxon>Viridiplantae</taxon>
        <taxon>Streptophyta</taxon>
        <taxon>Embryophyta</taxon>
        <taxon>Tracheophyta</taxon>
        <taxon>Spermatophyta</taxon>
        <taxon>Magnoliopsida</taxon>
        <taxon>eudicotyledons</taxon>
        <taxon>Gunneridae</taxon>
        <taxon>Pentapetalae</taxon>
        <taxon>asterids</taxon>
        <taxon>campanulids</taxon>
        <taxon>Asterales</taxon>
        <taxon>Asteraceae</taxon>
        <taxon>Asteroideae</taxon>
        <taxon>Heliantheae alliance</taxon>
        <taxon>Madieae</taxon>
        <taxon>Madiinae</taxon>
        <taxon>Deinandra</taxon>
    </lineage>
</organism>
<dbReference type="Gene3D" id="3.30.200.20">
    <property type="entry name" value="Phosphorylase Kinase, domain 1"/>
    <property type="match status" value="1"/>
</dbReference>
<dbReference type="SUPFAM" id="SSF56112">
    <property type="entry name" value="Protein kinase-like (PK-like)"/>
    <property type="match status" value="1"/>
</dbReference>
<dbReference type="InterPro" id="IPR011009">
    <property type="entry name" value="Kinase-like_dom_sf"/>
</dbReference>
<dbReference type="Pfam" id="PF07714">
    <property type="entry name" value="PK_Tyr_Ser-Thr"/>
    <property type="match status" value="1"/>
</dbReference>
<dbReference type="PROSITE" id="PS00108">
    <property type="entry name" value="PROTEIN_KINASE_ST"/>
    <property type="match status" value="1"/>
</dbReference>
<dbReference type="PANTHER" id="PTHR46008:SF25">
    <property type="entry name" value="PROTEIN KINASE DOMAIN-CONTAINING PROTEIN"/>
    <property type="match status" value="1"/>
</dbReference>
<protein>
    <recommendedName>
        <fullName evidence="8">Protein kinase domain-containing protein</fullName>
    </recommendedName>
</protein>
<keyword evidence="5 6" id="KW-0067">ATP-binding</keyword>
<feature type="chain" id="PRO_5042902845" description="Protein kinase domain-containing protein" evidence="7">
    <location>
        <begin position="24"/>
        <end position="546"/>
    </location>
</feature>
<dbReference type="FunFam" id="3.30.200.20:FF:000162">
    <property type="entry name" value="Adenine nucleotide alpha hydrolase-like domain kinase"/>
    <property type="match status" value="1"/>
</dbReference>
<evidence type="ECO:0000256" key="4">
    <source>
        <dbReference type="ARBA" id="ARBA00022777"/>
    </source>
</evidence>
<dbReference type="GO" id="GO:0005524">
    <property type="term" value="F:ATP binding"/>
    <property type="evidence" value="ECO:0007669"/>
    <property type="project" value="UniProtKB-UniRule"/>
</dbReference>
<gene>
    <name evidence="9" type="ORF">SSX86_015948</name>
</gene>
<accession>A0AAP0CYQ3</accession>
<dbReference type="SMART" id="SM00220">
    <property type="entry name" value="S_TKc"/>
    <property type="match status" value="1"/>
</dbReference>
<keyword evidence="4" id="KW-0418">Kinase</keyword>
<keyword evidence="1" id="KW-0723">Serine/threonine-protein kinase</keyword>
<reference evidence="9 10" key="1">
    <citation type="submission" date="2024-04" db="EMBL/GenBank/DDBJ databases">
        <title>The reference genome of an endangered Asteraceae, Deinandra increscens subsp. villosa, native to the Central Coast of California.</title>
        <authorList>
            <person name="Guilliams M."/>
            <person name="Hasenstab-Lehman K."/>
            <person name="Meyer R."/>
            <person name="Mcevoy S."/>
        </authorList>
    </citation>
    <scope>NUCLEOTIDE SEQUENCE [LARGE SCALE GENOMIC DNA]</scope>
    <source>
        <tissue evidence="9">Leaf</tissue>
    </source>
</reference>
<dbReference type="InterPro" id="IPR008271">
    <property type="entry name" value="Ser/Thr_kinase_AS"/>
</dbReference>
<evidence type="ECO:0000256" key="1">
    <source>
        <dbReference type="ARBA" id="ARBA00022527"/>
    </source>
</evidence>
<evidence type="ECO:0000313" key="9">
    <source>
        <dbReference type="EMBL" id="KAK9064566.1"/>
    </source>
</evidence>
<dbReference type="EMBL" id="JBCNJP010000017">
    <property type="protein sequence ID" value="KAK9064566.1"/>
    <property type="molecule type" value="Genomic_DNA"/>
</dbReference>
<dbReference type="InterPro" id="IPR017441">
    <property type="entry name" value="Protein_kinase_ATP_BS"/>
</dbReference>
<feature type="binding site" evidence="6">
    <location>
        <position position="316"/>
    </location>
    <ligand>
        <name>ATP</name>
        <dbReference type="ChEBI" id="CHEBI:30616"/>
    </ligand>
</feature>
<dbReference type="Proteomes" id="UP001408789">
    <property type="component" value="Unassembled WGS sequence"/>
</dbReference>
<evidence type="ECO:0000256" key="3">
    <source>
        <dbReference type="ARBA" id="ARBA00022741"/>
    </source>
</evidence>
<dbReference type="InterPro" id="IPR001245">
    <property type="entry name" value="Ser-Thr/Tyr_kinase_cat_dom"/>
</dbReference>
<evidence type="ECO:0000313" key="10">
    <source>
        <dbReference type="Proteomes" id="UP001408789"/>
    </source>
</evidence>
<dbReference type="Gene3D" id="1.10.510.10">
    <property type="entry name" value="Transferase(Phosphotransferase) domain 1"/>
    <property type="match status" value="2"/>
</dbReference>
<proteinExistence type="predicted"/>
<feature type="domain" description="Protein kinase" evidence="8">
    <location>
        <begin position="287"/>
        <end position="546"/>
    </location>
</feature>
<sequence length="546" mass="61262">MILLLFFVSVYVSCLPLLQSVIGENVSTPICPESFWCPDLPSFKYPFYNVTDTRCGLIKVDCTSKGGKIQLGGGSYEIAGNTNTCEALMNDLTPPSPSPLLYSISILPSITLFKCPNNPNYVQQQTDAYFYPHGYKSYLTCKDYVFYYNYSNGTVPNNLPHACQVVHLPVNLPSAPGLDEDDIFSLLSSFPSFSFKLSPSCNKCYKKDRGCDTENGKVYCYDIKVIAGSVLILTTAFVIFMIWRHCKNNPFSYVLSKNKSAHLEDISVSCGVSVFSYKELEDATQNFDPSHELGDGGFGAVYYGKLHDGREVAVKKLHEHNYNKVQQFINEVEILTKLRHPNLVVLYGFTSRRSSDLLLVYEYVSNGTVADHLHGELANPNLLTWPIRMNIAIETASALVYLHASEIIHRDVKTNNILLDHNLCVKVADFGLSRPQDEISLANLALNRIQKSAIDQLIDPVLGYDTNPEIMNMITSVAELAFRCLQYDSEMRPTMNEVLDVLMDIQAMDRIGAYDSLNDPRTVNELPLSKINDAVILLKDFHRSHL</sequence>
<dbReference type="PROSITE" id="PS50011">
    <property type="entry name" value="PROTEIN_KINASE_DOM"/>
    <property type="match status" value="1"/>
</dbReference>
<dbReference type="PANTHER" id="PTHR46008">
    <property type="entry name" value="LEAF RUST 10 DISEASE-RESISTANCE LOCUS RECEPTOR-LIKE PROTEIN KINASE-LIKE 1.4"/>
    <property type="match status" value="1"/>
</dbReference>
<comment type="caution">
    <text evidence="9">The sequence shown here is derived from an EMBL/GenBank/DDBJ whole genome shotgun (WGS) entry which is preliminary data.</text>
</comment>
<keyword evidence="7" id="KW-0732">Signal</keyword>
<dbReference type="PROSITE" id="PS00107">
    <property type="entry name" value="PROTEIN_KINASE_ATP"/>
    <property type="match status" value="1"/>
</dbReference>
<dbReference type="GO" id="GO:0004674">
    <property type="term" value="F:protein serine/threonine kinase activity"/>
    <property type="evidence" value="ECO:0007669"/>
    <property type="project" value="UniProtKB-KW"/>
</dbReference>
<keyword evidence="10" id="KW-1185">Reference proteome</keyword>
<keyword evidence="3 6" id="KW-0547">Nucleotide-binding</keyword>
<evidence type="ECO:0000256" key="6">
    <source>
        <dbReference type="PROSITE-ProRule" id="PRU10141"/>
    </source>
</evidence>
<evidence type="ECO:0000259" key="8">
    <source>
        <dbReference type="PROSITE" id="PS50011"/>
    </source>
</evidence>
<feature type="signal peptide" evidence="7">
    <location>
        <begin position="1"/>
        <end position="23"/>
    </location>
</feature>